<protein>
    <submittedName>
        <fullName evidence="2">Uncharacterized protein</fullName>
    </submittedName>
</protein>
<feature type="compositionally biased region" description="Basic and acidic residues" evidence="1">
    <location>
        <begin position="487"/>
        <end position="504"/>
    </location>
</feature>
<sequence>MGEETDLASSEQQEHDDEGMDELEEHSPKVEAEKTVEEEEMGKSREEDLADSSEKEAGIEDMPVTPYLPHTIPEVVDNKLKEKWEWHMRIYPIDHSDIRRCVLDSVSKIAQETWYYIDKNNFGMGSYDLCMRSFTDTAMVMLKTLRAPMLYRYVTVEVSKRGKNAAEVEKIKQNPPVPLDGSSQQGAEDSEDLIEEAIEKLPYTEILESATLHLDYCHTIQCDKIKGKEKKRSLFVKYLPECTSKELLKVLFPVAINLDIISTAAGRRVGDLDVASDENLRGVIQAYVTVYINGCKNISFGWKKEDLDDEVTNPVPDKESPWELLPRDNEISYEAVPQIEKDSIVQYRKRKREMDIQHRRSAELQRRNRGERRRESRWDSNTGAAAPHPADIVQLQRAMNAKIQNQLALLHAVGDRPPRPPRGPPGPSGPPGPPGMMGGPPDMPMGPVDAAGMRDRKRDRFERDRMDMEMAGRRRDFPPFGPGRMGPPEREMRGRPDFPPRDRDRMFEGGRGRMPMGMYGGRGGHFDRGDSDRGRAFGGRFGGGDGRGRGFDFHPRGPPHFENAGRGRGGFESRGGGRRGESFGQGGMGRGGPPDGIRDEGNKISRGHAPFKEGSALERVQNRDQRSAGRGGGRIKPVTHGFPPNMEKPSEGHRTLTQVTISGDNQGGNRSSGQGGVSKHSGFGNRNMNQGRGNDHSHQRSHSGDTRSFQGQNKSFGPQNQRNFGMSQNQQTNFGSQNRQNQSSFGSSQNRQGNFGSHNNQNRSFGNSQMQNNSGSSQNSQRNFGGSHNQQNSYGSSGYQQSGFGSTGNQQGNYGAIGSQSTSYPSSNNQQNSYSSSTSQQNSFGSSVNQQSFGSSQNQQSFSASQNQQSFGSQNQQASYGSSQQSGYGNQQSNYGMAQNASAQQSGYGNIQSQSYGSQQNYGTQQQSQGSYGSYNTQQQQQGYSTMQQQNYNTSQSYDTQQQAFGGQGYGTQQQQQMGYSTTGTYDWNQQTSTTGSGATNSATSNYSQSSYGNSQQTQQQDYSAYSTAYPGYGGAALPSAASGYVLPKEASQSATPTEVTVLLMVMVQVTNNLDWEPTTMPSTRAVLDLLIVEQVSAVVTTMMVFGLNTSFEEEIMLF</sequence>
<feature type="region of interest" description="Disordered" evidence="1">
    <location>
        <begin position="1"/>
        <end position="66"/>
    </location>
</feature>
<feature type="compositionally biased region" description="Low complexity" evidence="1">
    <location>
        <begin position="764"/>
        <end position="804"/>
    </location>
</feature>
<feature type="compositionally biased region" description="Basic and acidic residues" evidence="1">
    <location>
        <begin position="452"/>
        <end position="477"/>
    </location>
</feature>
<feature type="region of interest" description="Disordered" evidence="1">
    <location>
        <begin position="557"/>
        <end position="894"/>
    </location>
</feature>
<feature type="region of interest" description="Disordered" evidence="1">
    <location>
        <begin position="906"/>
        <end position="1020"/>
    </location>
</feature>
<feature type="compositionally biased region" description="Polar residues" evidence="1">
    <location>
        <begin position="706"/>
        <end position="763"/>
    </location>
</feature>
<dbReference type="EMBL" id="JAWDGP010006494">
    <property type="protein sequence ID" value="KAK3739987.1"/>
    <property type="molecule type" value="Genomic_DNA"/>
</dbReference>
<evidence type="ECO:0000313" key="3">
    <source>
        <dbReference type="Proteomes" id="UP001283361"/>
    </source>
</evidence>
<comment type="caution">
    <text evidence="2">The sequence shown here is derived from an EMBL/GenBank/DDBJ whole genome shotgun (WGS) entry which is preliminary data.</text>
</comment>
<dbReference type="AlphaFoldDB" id="A0AAE0YBI4"/>
<accession>A0AAE0YBI4</accession>
<feature type="compositionally biased region" description="Basic and acidic residues" evidence="1">
    <location>
        <begin position="25"/>
        <end position="58"/>
    </location>
</feature>
<feature type="compositionally biased region" description="Basic and acidic residues" evidence="1">
    <location>
        <begin position="693"/>
        <end position="705"/>
    </location>
</feature>
<keyword evidence="3" id="KW-1185">Reference proteome</keyword>
<dbReference type="Proteomes" id="UP001283361">
    <property type="component" value="Unassembled WGS sequence"/>
</dbReference>
<name>A0AAE0YBI4_9GAST</name>
<evidence type="ECO:0000313" key="2">
    <source>
        <dbReference type="EMBL" id="KAK3739987.1"/>
    </source>
</evidence>
<gene>
    <name evidence="2" type="ORF">RRG08_005259</name>
</gene>
<feature type="compositionally biased region" description="Low complexity" evidence="1">
    <location>
        <begin position="960"/>
        <end position="1020"/>
    </location>
</feature>
<feature type="region of interest" description="Disordered" evidence="1">
    <location>
        <begin position="167"/>
        <end position="188"/>
    </location>
</feature>
<feature type="compositionally biased region" description="Acidic residues" evidence="1">
    <location>
        <begin position="14"/>
        <end position="24"/>
    </location>
</feature>
<reference evidence="2" key="1">
    <citation type="journal article" date="2023" name="G3 (Bethesda)">
        <title>A reference genome for the long-term kleptoplast-retaining sea slug Elysia crispata morphotype clarki.</title>
        <authorList>
            <person name="Eastman K.E."/>
            <person name="Pendleton A.L."/>
            <person name="Shaikh M.A."/>
            <person name="Suttiyut T."/>
            <person name="Ogas R."/>
            <person name="Tomko P."/>
            <person name="Gavelis G."/>
            <person name="Widhalm J.R."/>
            <person name="Wisecaver J.H."/>
        </authorList>
    </citation>
    <scope>NUCLEOTIDE SEQUENCE</scope>
    <source>
        <strain evidence="2">ECLA1</strain>
    </source>
</reference>
<feature type="compositionally biased region" description="Pro residues" evidence="1">
    <location>
        <begin position="420"/>
        <end position="434"/>
    </location>
</feature>
<evidence type="ECO:0000256" key="1">
    <source>
        <dbReference type="SAM" id="MobiDB-lite"/>
    </source>
</evidence>
<feature type="region of interest" description="Disordered" evidence="1">
    <location>
        <begin position="349"/>
        <end position="387"/>
    </location>
</feature>
<feature type="compositionally biased region" description="Low complexity" evidence="1">
    <location>
        <begin position="906"/>
        <end position="952"/>
    </location>
</feature>
<feature type="compositionally biased region" description="Gly residues" evidence="1">
    <location>
        <begin position="583"/>
        <end position="594"/>
    </location>
</feature>
<proteinExistence type="predicted"/>
<organism evidence="2 3">
    <name type="scientific">Elysia crispata</name>
    <name type="common">lettuce slug</name>
    <dbReference type="NCBI Taxonomy" id="231223"/>
    <lineage>
        <taxon>Eukaryota</taxon>
        <taxon>Metazoa</taxon>
        <taxon>Spiralia</taxon>
        <taxon>Lophotrochozoa</taxon>
        <taxon>Mollusca</taxon>
        <taxon>Gastropoda</taxon>
        <taxon>Heterobranchia</taxon>
        <taxon>Euthyneura</taxon>
        <taxon>Panpulmonata</taxon>
        <taxon>Sacoglossa</taxon>
        <taxon>Placobranchoidea</taxon>
        <taxon>Plakobranchidae</taxon>
        <taxon>Elysia</taxon>
    </lineage>
</organism>
<feature type="region of interest" description="Disordered" evidence="1">
    <location>
        <begin position="413"/>
        <end position="504"/>
    </location>
</feature>
<feature type="compositionally biased region" description="Low complexity" evidence="1">
    <location>
        <begin position="818"/>
        <end position="894"/>
    </location>
</feature>
<feature type="compositionally biased region" description="Basic and acidic residues" evidence="1">
    <location>
        <begin position="352"/>
        <end position="378"/>
    </location>
</feature>
<feature type="compositionally biased region" description="Low complexity" evidence="1">
    <location>
        <begin position="662"/>
        <end position="672"/>
    </location>
</feature>